<dbReference type="Proteomes" id="UP000319828">
    <property type="component" value="Unassembled WGS sequence"/>
</dbReference>
<reference evidence="2 3" key="1">
    <citation type="submission" date="2019-07" db="EMBL/GenBank/DDBJ databases">
        <title>The draft genome sequence of Vibrio algivorus M1486.</title>
        <authorList>
            <person name="Meng X."/>
        </authorList>
    </citation>
    <scope>NUCLEOTIDE SEQUENCE [LARGE SCALE GENOMIC DNA]</scope>
    <source>
        <strain evidence="2 3">M1486</strain>
    </source>
</reference>
<evidence type="ECO:0000313" key="3">
    <source>
        <dbReference type="Proteomes" id="UP000319828"/>
    </source>
</evidence>
<evidence type="ECO:0000313" key="2">
    <source>
        <dbReference type="EMBL" id="TVO34406.1"/>
    </source>
</evidence>
<organism evidence="2 3">
    <name type="scientific">Vibrio algivorus</name>
    <dbReference type="NCBI Taxonomy" id="1667024"/>
    <lineage>
        <taxon>Bacteria</taxon>
        <taxon>Pseudomonadati</taxon>
        <taxon>Pseudomonadota</taxon>
        <taxon>Gammaproteobacteria</taxon>
        <taxon>Vibrionales</taxon>
        <taxon>Vibrionaceae</taxon>
        <taxon>Vibrio</taxon>
    </lineage>
</organism>
<proteinExistence type="predicted"/>
<evidence type="ECO:0000256" key="1">
    <source>
        <dbReference type="SAM" id="SignalP"/>
    </source>
</evidence>
<gene>
    <name evidence="2" type="ORF">FOF44_13590</name>
</gene>
<feature type="chain" id="PRO_5021867603" evidence="1">
    <location>
        <begin position="30"/>
        <end position="434"/>
    </location>
</feature>
<feature type="signal peptide" evidence="1">
    <location>
        <begin position="1"/>
        <end position="29"/>
    </location>
</feature>
<comment type="caution">
    <text evidence="2">The sequence shown here is derived from an EMBL/GenBank/DDBJ whole genome shotgun (WGS) entry which is preliminary data.</text>
</comment>
<accession>A0A557P172</accession>
<sequence length="434" mass="50705">MRVSSSIALLQKKQWYALLLLFFTMPSFAEFSSNTHIDWLGLEYQSNLTAEYGYNDNVFYQEHNQVIGSDYVAVKPELSIAGKRNTKDFYLFYQGDYRKYNDQQVEDDSYNDHFFYGTFDWELGIRHHLNLSASYKLGHEARGSGATKGFYFYSDGSSDKQATFSDFNITHELNTQSSNLAAQYTYGAKGGKGNLIFELQRNELDYDVLDSYDPVFQDYLKNEESVETRASIDFRHQVTGHTRFDYTLMYKTFDYLDPERDNDEYIALFSFISQFTGKSKVEARVYYLDNKLASSSSSSVNWSVMYQWKPVNYSTFIVKSSSEAKENDNTGDYIQSYQNSVTWTHEFLGHVSSDITYNHINDEYQIKDNKEQYDYLDFRLGYLFRPNVELSLLYRYILFTSDDRTDPVYMAGSEYKRDLGYEQNEVSLSLKVGI</sequence>
<keyword evidence="1" id="KW-0732">Signal</keyword>
<name>A0A557P172_9VIBR</name>
<dbReference type="EMBL" id="VMKJ01000031">
    <property type="protein sequence ID" value="TVO34406.1"/>
    <property type="molecule type" value="Genomic_DNA"/>
</dbReference>
<dbReference type="AlphaFoldDB" id="A0A557P172"/>
<dbReference type="OrthoDB" id="5913083at2"/>
<protein>
    <submittedName>
        <fullName evidence="2">Outer membrane beta-barrel protein</fullName>
    </submittedName>
</protein>